<evidence type="ECO:0000313" key="4">
    <source>
        <dbReference type="EMBL" id="GGF96501.1"/>
    </source>
</evidence>
<accession>A0ABQ1VSV7</accession>
<feature type="region of interest" description="Disordered" evidence="1">
    <location>
        <begin position="189"/>
        <end position="225"/>
    </location>
</feature>
<dbReference type="RefSeq" id="WP_120463743.1">
    <property type="nucleotide sequence ID" value="NZ_BMIW01000009.1"/>
</dbReference>
<evidence type="ECO:0000313" key="5">
    <source>
        <dbReference type="Proteomes" id="UP000608420"/>
    </source>
</evidence>
<evidence type="ECO:0000256" key="1">
    <source>
        <dbReference type="SAM" id="MobiDB-lite"/>
    </source>
</evidence>
<evidence type="ECO:0000256" key="2">
    <source>
        <dbReference type="SAM" id="SignalP"/>
    </source>
</evidence>
<protein>
    <recommendedName>
        <fullName evidence="3">Copper amine oxidase-like N-terminal domain-containing protein</fullName>
    </recommendedName>
</protein>
<name>A0ABQ1VSV7_9BACL</name>
<feature type="domain" description="Copper amine oxidase-like N-terminal" evidence="3">
    <location>
        <begin position="24"/>
        <end position="91"/>
    </location>
</feature>
<reference evidence="5" key="1">
    <citation type="journal article" date="2019" name="Int. J. Syst. Evol. Microbiol.">
        <title>The Global Catalogue of Microorganisms (GCM) 10K type strain sequencing project: providing services to taxonomists for standard genome sequencing and annotation.</title>
        <authorList>
            <consortium name="The Broad Institute Genomics Platform"/>
            <consortium name="The Broad Institute Genome Sequencing Center for Infectious Disease"/>
            <person name="Wu L."/>
            <person name="Ma J."/>
        </authorList>
    </citation>
    <scope>NUCLEOTIDE SEQUENCE [LARGE SCALE GENOMIC DNA]</scope>
    <source>
        <strain evidence="5">CGMCC 1.15420</strain>
    </source>
</reference>
<dbReference type="Proteomes" id="UP000608420">
    <property type="component" value="Unassembled WGS sequence"/>
</dbReference>
<dbReference type="EMBL" id="BMIW01000009">
    <property type="protein sequence ID" value="GGF96501.1"/>
    <property type="molecule type" value="Genomic_DNA"/>
</dbReference>
<sequence length="329" mass="35330">MKAKKLATVALTISLLLGGASLSSASVEAAAKNVKIQPVSVQMSFDGVQIQPPAGQFIFNYKGTTYVPLRFVSYALQKNVEWDSKKLQVNITDPTANQLVAIKERMMNLGQDAAGAQVSKAPLNISPIDAKYVFNGETKTVTKGQISFIYKGTIYVPMRFVAESTGAIIKWDSKTKAISGFSPAYLKEKGTDKGDSGATNPGTTPGDGKDNAGQTPGKGGAEGTVADTAYDSITKATQSKLVSLQNKSESLMWDLANKYLAADDDATKKKLLSQGQDQLDKLSAEFDAIVADAEKQLKDGGYSTDIIKEYRAEFEKQIEAGKKLAERMN</sequence>
<feature type="chain" id="PRO_5046259815" description="Copper amine oxidase-like N-terminal domain-containing protein" evidence="2">
    <location>
        <begin position="26"/>
        <end position="329"/>
    </location>
</feature>
<proteinExistence type="predicted"/>
<evidence type="ECO:0000259" key="3">
    <source>
        <dbReference type="Pfam" id="PF07833"/>
    </source>
</evidence>
<dbReference type="Pfam" id="PF07833">
    <property type="entry name" value="Cu_amine_oxidN1"/>
    <property type="match status" value="2"/>
</dbReference>
<feature type="domain" description="Copper amine oxidase-like N-terminal" evidence="3">
    <location>
        <begin position="125"/>
        <end position="178"/>
    </location>
</feature>
<gene>
    <name evidence="4" type="ORF">GCM10010913_17690</name>
</gene>
<keyword evidence="2" id="KW-0732">Signal</keyword>
<organism evidence="4 5">
    <name type="scientific">Paenibacillus aceti</name>
    <dbReference type="NCBI Taxonomy" id="1820010"/>
    <lineage>
        <taxon>Bacteria</taxon>
        <taxon>Bacillati</taxon>
        <taxon>Bacillota</taxon>
        <taxon>Bacilli</taxon>
        <taxon>Bacillales</taxon>
        <taxon>Paenibacillaceae</taxon>
        <taxon>Paenibacillus</taxon>
    </lineage>
</organism>
<dbReference type="InterPro" id="IPR012854">
    <property type="entry name" value="Cu_amine_oxidase-like_N"/>
</dbReference>
<feature type="signal peptide" evidence="2">
    <location>
        <begin position="1"/>
        <end position="25"/>
    </location>
</feature>
<comment type="caution">
    <text evidence="4">The sequence shown here is derived from an EMBL/GenBank/DDBJ whole genome shotgun (WGS) entry which is preliminary data.</text>
</comment>
<keyword evidence="5" id="KW-1185">Reference proteome</keyword>